<dbReference type="AlphaFoldDB" id="E9ADM9"/>
<feature type="compositionally biased region" description="Low complexity" evidence="1">
    <location>
        <begin position="259"/>
        <end position="289"/>
    </location>
</feature>
<protein>
    <submittedName>
        <fullName evidence="2">Uncharacterized protein</fullName>
    </submittedName>
</protein>
<feature type="compositionally biased region" description="Basic residues" evidence="1">
    <location>
        <begin position="238"/>
        <end position="258"/>
    </location>
</feature>
<keyword evidence="3" id="KW-1185">Reference proteome</keyword>
<evidence type="ECO:0000256" key="1">
    <source>
        <dbReference type="SAM" id="MobiDB-lite"/>
    </source>
</evidence>
<feature type="compositionally biased region" description="Polar residues" evidence="1">
    <location>
        <begin position="227"/>
        <end position="237"/>
    </location>
</feature>
<dbReference type="Proteomes" id="UP000000542">
    <property type="component" value="Chromosome 29"/>
</dbReference>
<dbReference type="STRING" id="5664.E9ADM9"/>
<dbReference type="VEuPathDB" id="TriTrypDB:LMJFC_290008300"/>
<dbReference type="VEuPathDB" id="TriTrypDB:LmjF.29.0270"/>
<dbReference type="GO" id="GO:0005643">
    <property type="term" value="C:nuclear pore"/>
    <property type="evidence" value="ECO:0000266"/>
    <property type="project" value="GeneDB"/>
</dbReference>
<dbReference type="RefSeq" id="XP_003722101.1">
    <property type="nucleotide sequence ID" value="XM_003722053.1"/>
</dbReference>
<name>E9ADM9_LEIMA</name>
<evidence type="ECO:0000313" key="2">
    <source>
        <dbReference type="EMBL" id="CBZ12358.1"/>
    </source>
</evidence>
<dbReference type="OMA" id="CASQACA"/>
<dbReference type="InParanoid" id="E9ADM9"/>
<accession>E9ADM9</accession>
<dbReference type="GO" id="GO:0005634">
    <property type="term" value="C:nucleus"/>
    <property type="evidence" value="ECO:0000266"/>
    <property type="project" value="GeneDB"/>
</dbReference>
<dbReference type="EMBL" id="FR796425">
    <property type="protein sequence ID" value="CBZ12358.1"/>
    <property type="molecule type" value="Genomic_DNA"/>
</dbReference>
<sequence length="351" mass="38288">MRVPHLPSVLPNMVYVGYTASLSLSGLFPAITFFSCCSSEEHDRTRLVQRNRVANGSVFDLSRLPSLPSLLFLLCASQACANLSFLDHLSHKLHASPQRQRRMPFWKNYIYTKPEVDDDDLPQAEYRLFDDEGRMIDDNVVTMAVTAWRRSSTSSKASANAKKSPPLSQKKHASLLKSVGAKLTTPVKEADLKDFSHSPSKAASHSPHASKLAARLPAESPARANSPEPQLVTSARSTPRKASPKKAPPKKISPKKSSSKQSSPKKAASRSPARARSPSPTKPKSAAKTSARRRRSRSRSNSRRKAATAPSKTPSPKWTLAALKEFAKDNSIQLKGVKTKADILGAIHGSP</sequence>
<dbReference type="GO" id="GO:0020023">
    <property type="term" value="C:kinetoplast"/>
    <property type="evidence" value="ECO:0000266"/>
    <property type="project" value="GeneDB"/>
</dbReference>
<evidence type="ECO:0000313" key="3">
    <source>
        <dbReference type="Proteomes" id="UP000000542"/>
    </source>
</evidence>
<proteinExistence type="predicted"/>
<dbReference type="GeneID" id="12980883"/>
<feature type="region of interest" description="Disordered" evidence="1">
    <location>
        <begin position="194"/>
        <end position="318"/>
    </location>
</feature>
<feature type="compositionally biased region" description="Low complexity" evidence="1">
    <location>
        <begin position="151"/>
        <end position="164"/>
    </location>
</feature>
<dbReference type="VEuPathDB" id="TriTrypDB:LMJLV39_290007800"/>
<dbReference type="eggNOG" id="ENOG502S4RB">
    <property type="taxonomic scope" value="Eukaryota"/>
</dbReference>
<feature type="region of interest" description="Disordered" evidence="1">
    <location>
        <begin position="151"/>
        <end position="174"/>
    </location>
</feature>
<dbReference type="HOGENOM" id="CLU_790973_0_0_1"/>
<feature type="compositionally biased region" description="Basic residues" evidence="1">
    <location>
        <begin position="290"/>
        <end position="306"/>
    </location>
</feature>
<dbReference type="KEGG" id="lma:LMJF_29_0270"/>
<organism evidence="2 3">
    <name type="scientific">Leishmania major</name>
    <dbReference type="NCBI Taxonomy" id="5664"/>
    <lineage>
        <taxon>Eukaryota</taxon>
        <taxon>Discoba</taxon>
        <taxon>Euglenozoa</taxon>
        <taxon>Kinetoplastea</taxon>
        <taxon>Metakinetoplastina</taxon>
        <taxon>Trypanosomatida</taxon>
        <taxon>Trypanosomatidae</taxon>
        <taxon>Leishmaniinae</taxon>
        <taxon>Leishmania</taxon>
    </lineage>
</organism>
<reference evidence="2 3" key="2">
    <citation type="journal article" date="2011" name="Genome Res.">
        <title>Chromosome and gene copy number variation allow major structural change between species and strains of Leishmania.</title>
        <authorList>
            <person name="Rogers M.B."/>
            <person name="Hilley J.D."/>
            <person name="Dickens N.J."/>
            <person name="Wilkes J."/>
            <person name="Bates P.A."/>
            <person name="Depledge D.P."/>
            <person name="Harris D."/>
            <person name="Her Y."/>
            <person name="Herzyk P."/>
            <person name="Imamura H."/>
            <person name="Otto T.D."/>
            <person name="Sanders M."/>
            <person name="Seeger K."/>
            <person name="Dujardin J.C."/>
            <person name="Berriman M."/>
            <person name="Smith D.F."/>
            <person name="Hertz-Fowler C."/>
            <person name="Mottram J.C."/>
        </authorList>
    </citation>
    <scope>NUCLEOTIDE SEQUENCE [LARGE SCALE GENOMIC DNA]</scope>
    <source>
        <strain evidence="3">MHOM/IL/81/Friedlin</strain>
    </source>
</reference>
<dbReference type="VEuPathDB" id="TriTrypDB:LMJSD75_290007800"/>
<reference evidence="2 3" key="1">
    <citation type="journal article" date="2005" name="Science">
        <title>The genome of the kinetoplastid parasite, Leishmania major.</title>
        <authorList>
            <person name="Ivens A.C."/>
            <person name="Peacock C.S."/>
            <person name="Worthey E.A."/>
            <person name="Murphy L."/>
            <person name="Aggarwal G."/>
            <person name="Berriman M."/>
            <person name="Sisk E."/>
            <person name="Rajandream M.A."/>
            <person name="Adlem E."/>
            <person name="Aert R."/>
            <person name="Anupama A."/>
            <person name="Apostolou Z."/>
            <person name="Attipoe P."/>
            <person name="Bason N."/>
            <person name="Bauser C."/>
            <person name="Beck A."/>
            <person name="Beverley S.M."/>
            <person name="Bianchettin G."/>
            <person name="Borzym K."/>
            <person name="Bothe G."/>
            <person name="Bruschi C.V."/>
            <person name="Collins M."/>
            <person name="Cadag E."/>
            <person name="Ciarloni L."/>
            <person name="Clayton C."/>
            <person name="Coulson R.M."/>
            <person name="Cronin A."/>
            <person name="Cruz A.K."/>
            <person name="Davies R.M."/>
            <person name="De Gaudenzi J."/>
            <person name="Dobson D.E."/>
            <person name="Duesterhoeft A."/>
            <person name="Fazelina G."/>
            <person name="Fosker N."/>
            <person name="Frasch A.C."/>
            <person name="Fraser A."/>
            <person name="Fuchs M."/>
            <person name="Gabel C."/>
            <person name="Goble A."/>
            <person name="Goffeau A."/>
            <person name="Harris D."/>
            <person name="Hertz-Fowler C."/>
            <person name="Hilbert H."/>
            <person name="Horn D."/>
            <person name="Huang Y."/>
            <person name="Klages S."/>
            <person name="Knights A."/>
            <person name="Kube M."/>
            <person name="Larke N."/>
            <person name="Litvin L."/>
            <person name="Lord A."/>
            <person name="Louie T."/>
            <person name="Marra M."/>
            <person name="Masuy D."/>
            <person name="Matthews K."/>
            <person name="Michaeli S."/>
            <person name="Mottram J.C."/>
            <person name="Muller-Auer S."/>
            <person name="Munden H."/>
            <person name="Nelson S."/>
            <person name="Norbertczak H."/>
            <person name="Oliver K."/>
            <person name="O'neil S."/>
            <person name="Pentony M."/>
            <person name="Pohl T.M."/>
            <person name="Price C."/>
            <person name="Purnelle B."/>
            <person name="Quail M.A."/>
            <person name="Rabbinowitsch E."/>
            <person name="Reinhardt R."/>
            <person name="Rieger M."/>
            <person name="Rinta J."/>
            <person name="Robben J."/>
            <person name="Robertson L."/>
            <person name="Ruiz J.C."/>
            <person name="Rutter S."/>
            <person name="Saunders D."/>
            <person name="Schafer M."/>
            <person name="Schein J."/>
            <person name="Schwartz D.C."/>
            <person name="Seeger K."/>
            <person name="Seyler A."/>
            <person name="Sharp S."/>
            <person name="Shin H."/>
            <person name="Sivam D."/>
            <person name="Squares R."/>
            <person name="Squares S."/>
            <person name="Tosato V."/>
            <person name="Vogt C."/>
            <person name="Volckaert G."/>
            <person name="Wambutt R."/>
            <person name="Warren T."/>
            <person name="Wedler H."/>
            <person name="Woodward J."/>
            <person name="Zhou S."/>
            <person name="Zimmermann W."/>
            <person name="Smith D.F."/>
            <person name="Blackwell J.M."/>
            <person name="Stuart K.D."/>
            <person name="Barrell B."/>
            <person name="Myler P.J."/>
        </authorList>
    </citation>
    <scope>NUCLEOTIDE SEQUENCE [LARGE SCALE GENOMIC DNA]</scope>
    <source>
        <strain evidence="3">MHOM/IL/81/Friedlin</strain>
    </source>
</reference>
<feature type="compositionally biased region" description="Low complexity" evidence="1">
    <location>
        <begin position="197"/>
        <end position="211"/>
    </location>
</feature>
<gene>
    <name evidence="2" type="ORF">LMJF_29_0270</name>
</gene>